<protein>
    <submittedName>
        <fullName evidence="1">Uncharacterized protein</fullName>
    </submittedName>
</protein>
<dbReference type="InterPro" id="IPR021473">
    <property type="entry name" value="DUF3126"/>
</dbReference>
<evidence type="ECO:0000313" key="1">
    <source>
        <dbReference type="EMBL" id="AZU03570.1"/>
    </source>
</evidence>
<dbReference type="Pfam" id="PF11324">
    <property type="entry name" value="DUF3126"/>
    <property type="match status" value="1"/>
</dbReference>
<sequence>MAQSVFNHTEASKVEAFLRQRLNPELKVQMRQRPDECAEIYLGAECLGVVSKNVDEGETSYSFEITILDIDLDDL</sequence>
<dbReference type="AlphaFoldDB" id="A0A3T0E8K2"/>
<name>A0A3T0E8K2_9PROT</name>
<keyword evidence="2" id="KW-1185">Reference proteome</keyword>
<evidence type="ECO:0000313" key="2">
    <source>
        <dbReference type="Proteomes" id="UP000286954"/>
    </source>
</evidence>
<proteinExistence type="predicted"/>
<dbReference type="OrthoDB" id="7632283at2"/>
<dbReference type="EMBL" id="CP018911">
    <property type="protein sequence ID" value="AZU03570.1"/>
    <property type="molecule type" value="Genomic_DNA"/>
</dbReference>
<dbReference type="KEGG" id="gak:X907_1031"/>
<organism evidence="1 2">
    <name type="scientific">Glycocaulis alkaliphilus</name>
    <dbReference type="NCBI Taxonomy" id="1434191"/>
    <lineage>
        <taxon>Bacteria</taxon>
        <taxon>Pseudomonadati</taxon>
        <taxon>Pseudomonadota</taxon>
        <taxon>Alphaproteobacteria</taxon>
        <taxon>Maricaulales</taxon>
        <taxon>Maricaulaceae</taxon>
        <taxon>Glycocaulis</taxon>
    </lineage>
</organism>
<reference evidence="1 2" key="1">
    <citation type="submission" date="2016-12" db="EMBL/GenBank/DDBJ databases">
        <title>The genome of dimorphic prosthecate Glycocaulis alkaliphilus 6b-8t, isolated from crude oil dictates its adaptability in petroleum environments.</title>
        <authorList>
            <person name="Wu X.-L."/>
            <person name="Geng S."/>
        </authorList>
    </citation>
    <scope>NUCLEOTIDE SEQUENCE [LARGE SCALE GENOMIC DNA]</scope>
    <source>
        <strain evidence="1 2">6B-8</strain>
    </source>
</reference>
<dbReference type="Proteomes" id="UP000286954">
    <property type="component" value="Chromosome"/>
</dbReference>
<gene>
    <name evidence="1" type="ORF">X907_1031</name>
</gene>
<dbReference type="RefSeq" id="WP_127565934.1">
    <property type="nucleotide sequence ID" value="NZ_BMFB01000002.1"/>
</dbReference>
<accession>A0A3T0E8K2</accession>